<dbReference type="PANTHER" id="PTHR30390:SF7">
    <property type="entry name" value="PHOSPHOHEPTOSE ISOMERASE"/>
    <property type="match status" value="1"/>
</dbReference>
<comment type="miscellaneous">
    <text evidence="10">The reaction produces a racemic mixture of D-glycero-alpha-D-manno-heptose 7-phosphate and D-glycero-beta-D-manno-heptose 7-phosphate.</text>
</comment>
<evidence type="ECO:0000256" key="3">
    <source>
        <dbReference type="ARBA" id="ARBA00004496"/>
    </source>
</evidence>
<evidence type="ECO:0000256" key="2">
    <source>
        <dbReference type="ARBA" id="ARBA00003172"/>
    </source>
</evidence>
<feature type="binding site" evidence="10">
    <location>
        <position position="65"/>
    </location>
    <ligand>
        <name>Zn(2+)</name>
        <dbReference type="ChEBI" id="CHEBI:29105"/>
    </ligand>
</feature>
<proteinExistence type="inferred from homology"/>
<feature type="binding site" evidence="10">
    <location>
        <position position="65"/>
    </location>
    <ligand>
        <name>substrate</name>
    </ligand>
</feature>
<dbReference type="RefSeq" id="WP_021024160.1">
    <property type="nucleotide sequence ID" value="NZ_MUFR01000004.1"/>
</dbReference>
<dbReference type="PANTHER" id="PTHR30390">
    <property type="entry name" value="SEDOHEPTULOSE 7-PHOSPHATE ISOMERASE / DNAA INITIATOR-ASSOCIATING FACTOR FOR REPLICATION INITIATION"/>
    <property type="match status" value="1"/>
</dbReference>
<feature type="binding site" evidence="10">
    <location>
        <begin position="119"/>
        <end position="121"/>
    </location>
    <ligand>
        <name>substrate</name>
    </ligand>
</feature>
<evidence type="ECO:0000256" key="8">
    <source>
        <dbReference type="ARBA" id="ARBA00023235"/>
    </source>
</evidence>
<feature type="binding site" evidence="10">
    <location>
        <begin position="93"/>
        <end position="94"/>
    </location>
    <ligand>
        <name>substrate</name>
    </ligand>
</feature>
<evidence type="ECO:0000256" key="9">
    <source>
        <dbReference type="ARBA" id="ARBA00023277"/>
    </source>
</evidence>
<sequence>MYQDLIRGELSEAADVLTAFLSDDNNIQQIEKAATLLADSFKASGKVLSCGNGGSHCDAMHFAEELTGRYRENRPGYPAIAISDPSHISCVSNDFGYEYVFSRYVEAVGMKGDVLFGLSTSGNSGNILNAMEAAQKKGMKTIMLTGKDGGKMAGLADIEIRVPHFGYADRIQEVHIKIIHILIQLVEKEMAA</sequence>
<comment type="subunit">
    <text evidence="10">Homotetramer.</text>
</comment>
<evidence type="ECO:0000256" key="6">
    <source>
        <dbReference type="ARBA" id="ARBA00022723"/>
    </source>
</evidence>
<feature type="domain" description="SIS" evidence="11">
    <location>
        <begin position="37"/>
        <end position="192"/>
    </location>
</feature>
<dbReference type="InterPro" id="IPR035461">
    <property type="entry name" value="GmhA/DiaA"/>
</dbReference>
<comment type="catalytic activity">
    <reaction evidence="1 10">
        <text>2 D-sedoheptulose 7-phosphate = D-glycero-alpha-D-manno-heptose 7-phosphate + D-glycero-beta-D-manno-heptose 7-phosphate</text>
        <dbReference type="Rhea" id="RHEA:27489"/>
        <dbReference type="ChEBI" id="CHEBI:57483"/>
        <dbReference type="ChEBI" id="CHEBI:60203"/>
        <dbReference type="ChEBI" id="CHEBI:60204"/>
        <dbReference type="EC" id="5.3.1.28"/>
    </reaction>
</comment>
<dbReference type="SUPFAM" id="SSF53697">
    <property type="entry name" value="SIS domain"/>
    <property type="match status" value="1"/>
</dbReference>
<dbReference type="GO" id="GO:0016853">
    <property type="term" value="F:isomerase activity"/>
    <property type="evidence" value="ECO:0007669"/>
    <property type="project" value="UniProtKB-KW"/>
</dbReference>
<feature type="binding site" evidence="10">
    <location>
        <position position="61"/>
    </location>
    <ligand>
        <name>Zn(2+)</name>
        <dbReference type="ChEBI" id="CHEBI:29105"/>
    </ligand>
</feature>
<comment type="pathway">
    <text evidence="10">Carbohydrate biosynthesis; D-glycero-D-manno-heptose 7-phosphate biosynthesis; D-glycero-alpha-D-manno-heptose 7-phosphate and D-glycero-beta-D-manno-heptose 7-phosphate from sedoheptulose 7-phosphate: step 1/1.</text>
</comment>
<dbReference type="InterPro" id="IPR050099">
    <property type="entry name" value="SIS_GmhA/DiaA_subfam"/>
</dbReference>
<dbReference type="CDD" id="cd05006">
    <property type="entry name" value="SIS_GmhA"/>
    <property type="match status" value="1"/>
</dbReference>
<dbReference type="HAMAP" id="MF_00067">
    <property type="entry name" value="GmhA"/>
    <property type="match status" value="1"/>
</dbReference>
<organism evidence="12 13">
    <name type="scientific">Salinivibrio costicola subsp. alcaliphilus</name>
    <dbReference type="NCBI Taxonomy" id="272773"/>
    <lineage>
        <taxon>Bacteria</taxon>
        <taxon>Pseudomonadati</taxon>
        <taxon>Pseudomonadota</taxon>
        <taxon>Gammaproteobacteria</taxon>
        <taxon>Vibrionales</taxon>
        <taxon>Vibrionaceae</taxon>
        <taxon>Salinivibrio</taxon>
    </lineage>
</organism>
<keyword evidence="9 10" id="KW-0119">Carbohydrate metabolism</keyword>
<dbReference type="PROSITE" id="PS51464">
    <property type="entry name" value="SIS"/>
    <property type="match status" value="1"/>
</dbReference>
<dbReference type="NCBIfam" id="TIGR00441">
    <property type="entry name" value="gmhA"/>
    <property type="match status" value="1"/>
</dbReference>
<dbReference type="EC" id="5.3.1.28" evidence="10"/>
<comment type="similarity">
    <text evidence="4 10">Belongs to the SIS family. GmhA subfamily.</text>
</comment>
<dbReference type="InterPro" id="IPR004515">
    <property type="entry name" value="Phosphoheptose_Isoase"/>
</dbReference>
<dbReference type="Proteomes" id="UP000189431">
    <property type="component" value="Unassembled WGS sequence"/>
</dbReference>
<dbReference type="InterPro" id="IPR001347">
    <property type="entry name" value="SIS_dom"/>
</dbReference>
<keyword evidence="6 10" id="KW-0479">Metal-binding</keyword>
<dbReference type="Pfam" id="PF13580">
    <property type="entry name" value="SIS_2"/>
    <property type="match status" value="1"/>
</dbReference>
<dbReference type="Gene3D" id="3.40.50.10490">
    <property type="entry name" value="Glucose-6-phosphate isomerase like protein, domain 1"/>
    <property type="match status" value="1"/>
</dbReference>
<comment type="function">
    <text evidence="2 10">Catalyzes the isomerization of sedoheptulose 7-phosphate in D-glycero-D-manno-heptose 7-phosphate.</text>
</comment>
<evidence type="ECO:0000256" key="10">
    <source>
        <dbReference type="HAMAP-Rule" id="MF_00067"/>
    </source>
</evidence>
<evidence type="ECO:0000313" key="13">
    <source>
        <dbReference type="Proteomes" id="UP000189431"/>
    </source>
</evidence>
<evidence type="ECO:0000313" key="12">
    <source>
        <dbReference type="EMBL" id="OOF35037.1"/>
    </source>
</evidence>
<feature type="binding site" evidence="10">
    <location>
        <position position="172"/>
    </location>
    <ligand>
        <name>substrate</name>
    </ligand>
</feature>
<gene>
    <name evidence="10" type="primary">gmhA</name>
    <name evidence="12" type="ORF">BZJ21_01980</name>
</gene>
<dbReference type="EMBL" id="MUFR01000004">
    <property type="protein sequence ID" value="OOF35037.1"/>
    <property type="molecule type" value="Genomic_DNA"/>
</dbReference>
<comment type="subcellular location">
    <subcellularLocation>
        <location evidence="3 10">Cytoplasm</location>
    </subcellularLocation>
</comment>
<evidence type="ECO:0000256" key="4">
    <source>
        <dbReference type="ARBA" id="ARBA00009894"/>
    </source>
</evidence>
<feature type="binding site" evidence="10">
    <location>
        <position position="172"/>
    </location>
    <ligand>
        <name>Zn(2+)</name>
        <dbReference type="ChEBI" id="CHEBI:29105"/>
    </ligand>
</feature>
<name>A0ABX3KVV8_SALCS</name>
<keyword evidence="5 10" id="KW-0963">Cytoplasm</keyword>
<keyword evidence="13" id="KW-1185">Reference proteome</keyword>
<evidence type="ECO:0000256" key="7">
    <source>
        <dbReference type="ARBA" id="ARBA00022833"/>
    </source>
</evidence>
<feature type="binding site" evidence="10">
    <location>
        <begin position="52"/>
        <end position="54"/>
    </location>
    <ligand>
        <name>substrate</name>
    </ligand>
</feature>
<evidence type="ECO:0000259" key="11">
    <source>
        <dbReference type="PROSITE" id="PS51464"/>
    </source>
</evidence>
<dbReference type="InterPro" id="IPR046348">
    <property type="entry name" value="SIS_dom_sf"/>
</dbReference>
<comment type="caution">
    <text evidence="12">The sequence shown here is derived from an EMBL/GenBank/DDBJ whole genome shotgun (WGS) entry which is preliminary data.</text>
</comment>
<evidence type="ECO:0000256" key="1">
    <source>
        <dbReference type="ARBA" id="ARBA00000348"/>
    </source>
</evidence>
<keyword evidence="8 10" id="KW-0413">Isomerase</keyword>
<feature type="binding site" evidence="10">
    <location>
        <position position="124"/>
    </location>
    <ligand>
        <name>substrate</name>
    </ligand>
</feature>
<dbReference type="NCBIfam" id="NF001628">
    <property type="entry name" value="PRK00414.1"/>
    <property type="match status" value="1"/>
</dbReference>
<feature type="binding site" evidence="10">
    <location>
        <position position="180"/>
    </location>
    <ligand>
        <name>Zn(2+)</name>
        <dbReference type="ChEBI" id="CHEBI:29105"/>
    </ligand>
</feature>
<reference evidence="13" key="1">
    <citation type="submission" date="2017-01" db="EMBL/GenBank/DDBJ databases">
        <title>Draft genome of the species Salinivibrio costicola subsp. alcaliphilus.</title>
        <authorList>
            <person name="Lopez-Hermoso C."/>
            <person name="De La Haba R."/>
            <person name="Sanchez-Porro C."/>
            <person name="Ventosa A."/>
        </authorList>
    </citation>
    <scope>NUCLEOTIDE SEQUENCE [LARGE SCALE GENOMIC DNA]</scope>
    <source>
        <strain evidence="13">CBH448</strain>
    </source>
</reference>
<accession>A0ABX3KVV8</accession>
<protein>
    <recommendedName>
        <fullName evidence="10">Phosphoheptose isomerase</fullName>
        <ecNumber evidence="10">5.3.1.28</ecNumber>
    </recommendedName>
    <alternativeName>
        <fullName evidence="10">Sedoheptulose 7-phosphate isomerase</fullName>
    </alternativeName>
</protein>
<keyword evidence="7 10" id="KW-0862">Zinc</keyword>
<comment type="cofactor">
    <cofactor evidence="10">
        <name>Zn(2+)</name>
        <dbReference type="ChEBI" id="CHEBI:29105"/>
    </cofactor>
    <text evidence="10">Binds 1 zinc ion per subunit.</text>
</comment>
<evidence type="ECO:0000256" key="5">
    <source>
        <dbReference type="ARBA" id="ARBA00022490"/>
    </source>
</evidence>